<dbReference type="EC" id="4.3.3.7" evidence="4 12"/>
<feature type="active site" description="Proton donor/acceptor" evidence="12 14">
    <location>
        <position position="146"/>
    </location>
</feature>
<evidence type="ECO:0000256" key="5">
    <source>
        <dbReference type="ARBA" id="ARBA00022490"/>
    </source>
</evidence>
<dbReference type="GO" id="GO:0019877">
    <property type="term" value="P:diaminopimelate biosynthetic process"/>
    <property type="evidence" value="ECO:0007669"/>
    <property type="project" value="UniProtKB-UniRule"/>
</dbReference>
<dbReference type="InterPro" id="IPR013785">
    <property type="entry name" value="Aldolase_TIM"/>
</dbReference>
<dbReference type="UniPathway" id="UPA00034">
    <property type="reaction ID" value="UER00017"/>
</dbReference>
<dbReference type="PRINTS" id="PR00146">
    <property type="entry name" value="DHPICSNTHASE"/>
</dbReference>
<comment type="function">
    <text evidence="1 12">Catalyzes the condensation of (S)-aspartate-beta-semialdehyde [(S)-ASA] and pyruvate to 4-hydroxy-tetrahydrodipicolinate (HTPA).</text>
</comment>
<keyword evidence="17" id="KW-1185">Reference proteome</keyword>
<dbReference type="AlphaFoldDB" id="A0A059FC45"/>
<comment type="subcellular location">
    <subcellularLocation>
        <location evidence="12">Cytoplasm</location>
    </subcellularLocation>
</comment>
<dbReference type="CDD" id="cd00950">
    <property type="entry name" value="DHDPS"/>
    <property type="match status" value="1"/>
</dbReference>
<dbReference type="PATRIC" id="fig|1280952.3.peg.2203"/>
<keyword evidence="7 12" id="KW-0220">Diaminopimelate biosynthesis</keyword>
<feature type="site" description="Part of a proton relay during catalysis" evidence="12">
    <location>
        <position position="57"/>
    </location>
</feature>
<evidence type="ECO:0000256" key="4">
    <source>
        <dbReference type="ARBA" id="ARBA00012086"/>
    </source>
</evidence>
<dbReference type="NCBIfam" id="TIGR00674">
    <property type="entry name" value="dapA"/>
    <property type="match status" value="1"/>
</dbReference>
<comment type="similarity">
    <text evidence="3 12 13">Belongs to the DapA family.</text>
</comment>
<proteinExistence type="inferred from homology"/>
<evidence type="ECO:0000256" key="13">
    <source>
        <dbReference type="PIRNR" id="PIRNR001365"/>
    </source>
</evidence>
<keyword evidence="5 12" id="KW-0963">Cytoplasm</keyword>
<dbReference type="GO" id="GO:0005829">
    <property type="term" value="C:cytosol"/>
    <property type="evidence" value="ECO:0007669"/>
    <property type="project" value="TreeGrafter"/>
</dbReference>
<evidence type="ECO:0000256" key="9">
    <source>
        <dbReference type="ARBA" id="ARBA00023239"/>
    </source>
</evidence>
<evidence type="ECO:0000256" key="15">
    <source>
        <dbReference type="PIRSR" id="PIRSR001365-2"/>
    </source>
</evidence>
<dbReference type="InterPro" id="IPR005263">
    <property type="entry name" value="DapA"/>
</dbReference>
<accession>A0A059FC45</accession>
<evidence type="ECO:0000256" key="2">
    <source>
        <dbReference type="ARBA" id="ARBA00005120"/>
    </source>
</evidence>
<dbReference type="EMBL" id="ARYJ01000006">
    <property type="protein sequence ID" value="KCZ88111.1"/>
    <property type="molecule type" value="Genomic_DNA"/>
</dbReference>
<evidence type="ECO:0000256" key="10">
    <source>
        <dbReference type="ARBA" id="ARBA00023270"/>
    </source>
</evidence>
<keyword evidence="8 12" id="KW-0457">Lysine biosynthesis</keyword>
<dbReference type="SMART" id="SM01130">
    <property type="entry name" value="DHDPS"/>
    <property type="match status" value="1"/>
</dbReference>
<feature type="site" description="Part of a proton relay during catalysis" evidence="12">
    <location>
        <position position="120"/>
    </location>
</feature>
<comment type="subunit">
    <text evidence="12">Homotetramer; dimer of dimers.</text>
</comment>
<dbReference type="STRING" id="1280952.HJA_11030"/>
<dbReference type="PANTHER" id="PTHR12128:SF66">
    <property type="entry name" value="4-HYDROXY-2-OXOGLUTARATE ALDOLASE, MITOCHONDRIAL"/>
    <property type="match status" value="1"/>
</dbReference>
<dbReference type="Gene3D" id="3.20.20.70">
    <property type="entry name" value="Aldolase class I"/>
    <property type="match status" value="1"/>
</dbReference>
<evidence type="ECO:0000313" key="17">
    <source>
        <dbReference type="Proteomes" id="UP000024816"/>
    </source>
</evidence>
<comment type="caution">
    <text evidence="16">The sequence shown here is derived from an EMBL/GenBank/DDBJ whole genome shotgun (WGS) entry which is preliminary data.</text>
</comment>
<dbReference type="eggNOG" id="COG0329">
    <property type="taxonomic scope" value="Bacteria"/>
</dbReference>
<evidence type="ECO:0000256" key="3">
    <source>
        <dbReference type="ARBA" id="ARBA00007592"/>
    </source>
</evidence>
<evidence type="ECO:0000256" key="6">
    <source>
        <dbReference type="ARBA" id="ARBA00022605"/>
    </source>
</evidence>
<evidence type="ECO:0000313" key="16">
    <source>
        <dbReference type="EMBL" id="KCZ88111.1"/>
    </source>
</evidence>
<feature type="binding site" evidence="12 15">
    <location>
        <position position="218"/>
    </location>
    <ligand>
        <name>pyruvate</name>
        <dbReference type="ChEBI" id="CHEBI:15361"/>
    </ligand>
</feature>
<feature type="active site" description="Schiff-base intermediate with substrate" evidence="12 14">
    <location>
        <position position="174"/>
    </location>
</feature>
<evidence type="ECO:0000256" key="12">
    <source>
        <dbReference type="HAMAP-Rule" id="MF_00418"/>
    </source>
</evidence>
<dbReference type="PANTHER" id="PTHR12128">
    <property type="entry name" value="DIHYDRODIPICOLINATE SYNTHASE"/>
    <property type="match status" value="1"/>
</dbReference>
<dbReference type="GO" id="GO:0009089">
    <property type="term" value="P:lysine biosynthetic process via diaminopimelate"/>
    <property type="evidence" value="ECO:0007669"/>
    <property type="project" value="UniProtKB-UniRule"/>
</dbReference>
<evidence type="ECO:0000256" key="11">
    <source>
        <dbReference type="ARBA" id="ARBA00047836"/>
    </source>
</evidence>
<dbReference type="Proteomes" id="UP000024816">
    <property type="component" value="Unassembled WGS sequence"/>
</dbReference>
<comment type="caution">
    <text evidence="12">Was originally thought to be a dihydrodipicolinate synthase (DHDPS), catalyzing the condensation of (S)-aspartate-beta-semialdehyde [(S)-ASA] and pyruvate to dihydrodipicolinate (DHDP). However, it was shown in E.coli that the product of the enzymatic reaction is not dihydrodipicolinate but in fact (4S)-4-hydroxy-2,3,4,5-tetrahydro-(2S)-dipicolinic acid (HTPA), and that the consecutive dehydration reaction leading to DHDP is not spontaneous but catalyzed by DapB.</text>
</comment>
<reference evidence="16 17" key="1">
    <citation type="journal article" date="2014" name="Antonie Van Leeuwenhoek">
        <title>Hyphomonas beringensis sp. nov. and Hyphomonas chukchiensis sp. nov., isolated from surface seawater of the Bering Sea and Chukchi Sea.</title>
        <authorList>
            <person name="Li C."/>
            <person name="Lai Q."/>
            <person name="Li G."/>
            <person name="Dong C."/>
            <person name="Wang J."/>
            <person name="Liao Y."/>
            <person name="Shao Z."/>
        </authorList>
    </citation>
    <scope>NUCLEOTIDE SEQUENCE [LARGE SCALE GENOMIC DNA]</scope>
    <source>
        <strain evidence="16 17">VP2</strain>
    </source>
</reference>
<dbReference type="PIRSF" id="PIRSF001365">
    <property type="entry name" value="DHDPS"/>
    <property type="match status" value="1"/>
</dbReference>
<dbReference type="PROSITE" id="PS00666">
    <property type="entry name" value="DHDPS_2"/>
    <property type="match status" value="1"/>
</dbReference>
<gene>
    <name evidence="12" type="primary">dapA</name>
    <name evidence="16" type="ORF">HJA_11030</name>
</gene>
<organism evidence="16 17">
    <name type="scientific">Hyphomonas jannaschiana VP2</name>
    <dbReference type="NCBI Taxonomy" id="1280952"/>
    <lineage>
        <taxon>Bacteria</taxon>
        <taxon>Pseudomonadati</taxon>
        <taxon>Pseudomonadota</taxon>
        <taxon>Alphaproteobacteria</taxon>
        <taxon>Hyphomonadales</taxon>
        <taxon>Hyphomonadaceae</taxon>
        <taxon>Hyphomonas</taxon>
    </lineage>
</organism>
<dbReference type="GO" id="GO:0008840">
    <property type="term" value="F:4-hydroxy-tetrahydrodipicolinate synthase activity"/>
    <property type="evidence" value="ECO:0007669"/>
    <property type="project" value="UniProtKB-UniRule"/>
</dbReference>
<dbReference type="InterPro" id="IPR020625">
    <property type="entry name" value="Schiff_base-form_aldolases_AS"/>
</dbReference>
<feature type="binding site" evidence="12 15">
    <location>
        <position position="58"/>
    </location>
    <ligand>
        <name>pyruvate</name>
        <dbReference type="ChEBI" id="CHEBI:15361"/>
    </ligand>
</feature>
<comment type="catalytic activity">
    <reaction evidence="11 12">
        <text>L-aspartate 4-semialdehyde + pyruvate = (2S,4S)-4-hydroxy-2,3,4,5-tetrahydrodipicolinate + H2O + H(+)</text>
        <dbReference type="Rhea" id="RHEA:34171"/>
        <dbReference type="ChEBI" id="CHEBI:15361"/>
        <dbReference type="ChEBI" id="CHEBI:15377"/>
        <dbReference type="ChEBI" id="CHEBI:15378"/>
        <dbReference type="ChEBI" id="CHEBI:67139"/>
        <dbReference type="ChEBI" id="CHEBI:537519"/>
        <dbReference type="EC" id="4.3.3.7"/>
    </reaction>
</comment>
<comment type="pathway">
    <text evidence="2 12">Amino-acid biosynthesis; L-lysine biosynthesis via DAP pathway; (S)-tetrahydrodipicolinate from L-aspartate: step 3/4.</text>
</comment>
<dbReference type="Pfam" id="PF00701">
    <property type="entry name" value="DHDPS"/>
    <property type="match status" value="1"/>
</dbReference>
<protein>
    <recommendedName>
        <fullName evidence="4 12">4-hydroxy-tetrahydrodipicolinate synthase</fullName>
        <shortName evidence="12">HTPA synthase</shortName>
        <ecNumber evidence="4 12">4.3.3.7</ecNumber>
    </recommendedName>
</protein>
<keyword evidence="9 12" id="KW-0456">Lyase</keyword>
<dbReference type="HAMAP" id="MF_00418">
    <property type="entry name" value="DapA"/>
    <property type="match status" value="1"/>
</dbReference>
<evidence type="ECO:0000256" key="8">
    <source>
        <dbReference type="ARBA" id="ARBA00023154"/>
    </source>
</evidence>
<evidence type="ECO:0000256" key="1">
    <source>
        <dbReference type="ARBA" id="ARBA00003294"/>
    </source>
</evidence>
<name>A0A059FC45_9PROT</name>
<keyword evidence="6 12" id="KW-0028">Amino-acid biosynthesis</keyword>
<keyword evidence="10 12" id="KW-0704">Schiff base</keyword>
<sequence length="307" mass="31952">MDHSKQHLNRGKNTMFHGSIPALVTPFKNGAVDKKAFAELVERQIAGGSAALVPVGTTGETSTLSTDEHKQVVSLCVEVAAGRVPVIAGAGSNSTDEAIDFVGHAKAVGADAALVVCPYYNNPNQDGLFAHFKAINDAVTMPVVLYNVPGRTIVDLQPSTVAQLARLPNVVGIKDATGDMDRVSQHAALIGEGEQFVQLSGDDPSALGHLSMGGAGCISVTANVMPEACAAMHKAFAAGDIETAQTIERRLIALHKAMFCSPSPGPAKYVLHRLGLCEPDVRLPLTPPDAAAREQIDAAMALAGLHA</sequence>
<evidence type="ECO:0000256" key="14">
    <source>
        <dbReference type="PIRSR" id="PIRSR001365-1"/>
    </source>
</evidence>
<dbReference type="SUPFAM" id="SSF51569">
    <property type="entry name" value="Aldolase"/>
    <property type="match status" value="1"/>
</dbReference>
<dbReference type="InterPro" id="IPR002220">
    <property type="entry name" value="DapA-like"/>
</dbReference>
<evidence type="ECO:0000256" key="7">
    <source>
        <dbReference type="ARBA" id="ARBA00022915"/>
    </source>
</evidence>